<dbReference type="GO" id="GO:0016773">
    <property type="term" value="F:phosphotransferase activity, alcohol group as acceptor"/>
    <property type="evidence" value="ECO:0007669"/>
    <property type="project" value="InterPro"/>
</dbReference>
<dbReference type="PANTHER" id="PTHR43095">
    <property type="entry name" value="SUGAR KINASE"/>
    <property type="match status" value="1"/>
</dbReference>
<evidence type="ECO:0000313" key="8">
    <source>
        <dbReference type="Proteomes" id="UP000324781"/>
    </source>
</evidence>
<dbReference type="InterPro" id="IPR043129">
    <property type="entry name" value="ATPase_NBD"/>
</dbReference>
<evidence type="ECO:0000256" key="3">
    <source>
        <dbReference type="ARBA" id="ARBA00022777"/>
    </source>
</evidence>
<evidence type="ECO:0000313" key="7">
    <source>
        <dbReference type="EMBL" id="SHI70732.1"/>
    </source>
</evidence>
<dbReference type="PIRSF" id="PIRSF000538">
    <property type="entry name" value="GlpK"/>
    <property type="match status" value="1"/>
</dbReference>
<dbReference type="SUPFAM" id="SSF53067">
    <property type="entry name" value="Actin-like ATPase domain"/>
    <property type="match status" value="2"/>
</dbReference>
<sequence length="508" mass="56704">MGVDIGTSGTRAVLFDASGYEVAVSRQEYPLLCPQQGWMELDPEVIFHAVITTVSRCISLSGIPKDQIRGLGISCLMHSLMAVSRDGRPITRLITWADHRSMEEAEFIGKSYPVQQLYEKTGCRVHHPFYPISKILWFKKHQPELVRATSRWMTIKDYILFKWFGEPITDYTLASAQGFFNIHTRDWDEDILKEVLGIKRGTLCPVASCLHALKGMKREYAHAMGLPDDITVSIGSGDGVMANLGCGVFDDTAMSSTIGTSGALRTTVTRPVTPEGQPLWCYAFTDDRWVAGGAINNGGVVLKWFRDNFQVQFEKEAEAFGGKIYRLFDSYAEEVPPGSQGLIFLPYLAGERNPDWNARATGVMWGLTYAHTRKHLVRAAMEGILFRLFAVYEILEKYLAPRHKIRAGGGYAQSRIWLSMQADLFGRRIEVPKVTEASALGAAFLAMAAAGAVDRLDKMLPAMKAQAVIEPNPENHSLYGEIYKKATALYERTKNMALEKEEGEHAEE</sequence>
<evidence type="ECO:0000259" key="5">
    <source>
        <dbReference type="Pfam" id="PF00370"/>
    </source>
</evidence>
<dbReference type="InterPro" id="IPR050406">
    <property type="entry name" value="FGGY_Carb_Kinase"/>
</dbReference>
<gene>
    <name evidence="7" type="ORF">SAMN05444373_100731</name>
</gene>
<comment type="similarity">
    <text evidence="1 4">Belongs to the FGGY kinase family.</text>
</comment>
<protein>
    <submittedName>
        <fullName evidence="7">Gluconate kinase, FGGY family</fullName>
    </submittedName>
</protein>
<proteinExistence type="inferred from homology"/>
<dbReference type="EMBL" id="FQZP01000007">
    <property type="protein sequence ID" value="SHI70732.1"/>
    <property type="molecule type" value="Genomic_DNA"/>
</dbReference>
<evidence type="ECO:0000256" key="4">
    <source>
        <dbReference type="RuleBase" id="RU003733"/>
    </source>
</evidence>
<dbReference type="PROSITE" id="PS00445">
    <property type="entry name" value="FGGY_KINASES_2"/>
    <property type="match status" value="1"/>
</dbReference>
<dbReference type="InterPro" id="IPR000577">
    <property type="entry name" value="Carb_kinase_FGGY"/>
</dbReference>
<dbReference type="InterPro" id="IPR018483">
    <property type="entry name" value="Carb_kinase_FGGY_CS"/>
</dbReference>
<keyword evidence="2 4" id="KW-0808">Transferase</keyword>
<name>A0A1M6DBW4_9FIRM</name>
<organism evidence="7 8">
    <name type="scientific">Thermoclostridium caenicola</name>
    <dbReference type="NCBI Taxonomy" id="659425"/>
    <lineage>
        <taxon>Bacteria</taxon>
        <taxon>Bacillati</taxon>
        <taxon>Bacillota</taxon>
        <taxon>Clostridia</taxon>
        <taxon>Eubacteriales</taxon>
        <taxon>Oscillospiraceae</taxon>
        <taxon>Thermoclostridium</taxon>
    </lineage>
</organism>
<reference evidence="7 8" key="1">
    <citation type="submission" date="2016-11" db="EMBL/GenBank/DDBJ databases">
        <authorList>
            <person name="Varghese N."/>
            <person name="Submissions S."/>
        </authorList>
    </citation>
    <scope>NUCLEOTIDE SEQUENCE [LARGE SCALE GENOMIC DNA]</scope>
    <source>
        <strain evidence="7 8">DSM 19027</strain>
    </source>
</reference>
<dbReference type="GO" id="GO:0005975">
    <property type="term" value="P:carbohydrate metabolic process"/>
    <property type="evidence" value="ECO:0007669"/>
    <property type="project" value="InterPro"/>
</dbReference>
<evidence type="ECO:0000256" key="2">
    <source>
        <dbReference type="ARBA" id="ARBA00022679"/>
    </source>
</evidence>
<dbReference type="Pfam" id="PF02782">
    <property type="entry name" value="FGGY_C"/>
    <property type="match status" value="1"/>
</dbReference>
<evidence type="ECO:0000256" key="1">
    <source>
        <dbReference type="ARBA" id="ARBA00009156"/>
    </source>
</evidence>
<dbReference type="CDD" id="cd07770">
    <property type="entry name" value="ASKHA_NBD_FGGY_GntK"/>
    <property type="match status" value="1"/>
</dbReference>
<evidence type="ECO:0000259" key="6">
    <source>
        <dbReference type="Pfam" id="PF02782"/>
    </source>
</evidence>
<dbReference type="PANTHER" id="PTHR43095:SF2">
    <property type="entry name" value="GLUCONOKINASE"/>
    <property type="match status" value="1"/>
</dbReference>
<dbReference type="InterPro" id="IPR018484">
    <property type="entry name" value="FGGY_N"/>
</dbReference>
<dbReference type="AlphaFoldDB" id="A0A1M6DBW4"/>
<dbReference type="PROSITE" id="PS00933">
    <property type="entry name" value="FGGY_KINASES_1"/>
    <property type="match status" value="1"/>
</dbReference>
<feature type="domain" description="Carbohydrate kinase FGGY N-terminal" evidence="5">
    <location>
        <begin position="2"/>
        <end position="245"/>
    </location>
</feature>
<accession>A0A1M6DBW4</accession>
<dbReference type="Gene3D" id="3.30.420.40">
    <property type="match status" value="2"/>
</dbReference>
<dbReference type="Pfam" id="PF00370">
    <property type="entry name" value="FGGY_N"/>
    <property type="match status" value="1"/>
</dbReference>
<dbReference type="GO" id="GO:0016301">
    <property type="term" value="F:kinase activity"/>
    <property type="evidence" value="ECO:0007669"/>
    <property type="project" value="UniProtKB-KW"/>
</dbReference>
<keyword evidence="8" id="KW-1185">Reference proteome</keyword>
<feature type="domain" description="Carbohydrate kinase FGGY C-terminal" evidence="6">
    <location>
        <begin position="255"/>
        <end position="450"/>
    </location>
</feature>
<dbReference type="InterPro" id="IPR018485">
    <property type="entry name" value="FGGY_C"/>
</dbReference>
<dbReference type="Proteomes" id="UP000324781">
    <property type="component" value="Unassembled WGS sequence"/>
</dbReference>
<keyword evidence="3 4" id="KW-0418">Kinase</keyword>